<dbReference type="Proteomes" id="UP001501822">
    <property type="component" value="Unassembled WGS sequence"/>
</dbReference>
<gene>
    <name evidence="7" type="ORF">GCM10010151_21320</name>
</gene>
<keyword evidence="8" id="KW-1185">Reference proteome</keyword>
<protein>
    <submittedName>
        <fullName evidence="7">YihY/virulence factor BrkB family protein</fullName>
    </submittedName>
</protein>
<dbReference type="InterPro" id="IPR017039">
    <property type="entry name" value="Virul_fac_BrkB"/>
</dbReference>
<keyword evidence="2" id="KW-1003">Cell membrane</keyword>
<keyword evidence="5 6" id="KW-0472">Membrane</keyword>
<accession>A0ABN0WAX0</accession>
<comment type="subcellular location">
    <subcellularLocation>
        <location evidence="1">Cell membrane</location>
        <topology evidence="1">Multi-pass membrane protein</topology>
    </subcellularLocation>
</comment>
<organism evidence="7 8">
    <name type="scientific">Actinoallomurus spadix</name>
    <dbReference type="NCBI Taxonomy" id="79912"/>
    <lineage>
        <taxon>Bacteria</taxon>
        <taxon>Bacillati</taxon>
        <taxon>Actinomycetota</taxon>
        <taxon>Actinomycetes</taxon>
        <taxon>Streptosporangiales</taxon>
        <taxon>Thermomonosporaceae</taxon>
        <taxon>Actinoallomurus</taxon>
    </lineage>
</organism>
<feature type="transmembrane region" description="Helical" evidence="6">
    <location>
        <begin position="160"/>
        <end position="181"/>
    </location>
</feature>
<feature type="transmembrane region" description="Helical" evidence="6">
    <location>
        <begin position="52"/>
        <end position="79"/>
    </location>
</feature>
<reference evidence="7 8" key="1">
    <citation type="journal article" date="2019" name="Int. J. Syst. Evol. Microbiol.">
        <title>The Global Catalogue of Microorganisms (GCM) 10K type strain sequencing project: providing services to taxonomists for standard genome sequencing and annotation.</title>
        <authorList>
            <consortium name="The Broad Institute Genomics Platform"/>
            <consortium name="The Broad Institute Genome Sequencing Center for Infectious Disease"/>
            <person name="Wu L."/>
            <person name="Ma J."/>
        </authorList>
    </citation>
    <scope>NUCLEOTIDE SEQUENCE [LARGE SCALE GENOMIC DNA]</scope>
    <source>
        <strain evidence="7 8">JCM 3146</strain>
    </source>
</reference>
<feature type="transmembrane region" description="Helical" evidence="6">
    <location>
        <begin position="236"/>
        <end position="259"/>
    </location>
</feature>
<name>A0ABN0WAX0_9ACTN</name>
<dbReference type="PANTHER" id="PTHR30213:SF1">
    <property type="entry name" value="INNER MEMBRANE PROTEIN YHJD"/>
    <property type="match status" value="1"/>
</dbReference>
<feature type="transmembrane region" description="Helical" evidence="6">
    <location>
        <begin position="265"/>
        <end position="288"/>
    </location>
</feature>
<evidence type="ECO:0000256" key="2">
    <source>
        <dbReference type="ARBA" id="ARBA00022475"/>
    </source>
</evidence>
<dbReference type="EMBL" id="BAAABM010000016">
    <property type="protein sequence ID" value="GAA0331223.1"/>
    <property type="molecule type" value="Genomic_DNA"/>
</dbReference>
<sequence>MAPVISGVQRGVSSAEEHFKAFLRGLRARWRWFDHLGRAYDRYQRYRGDRMAAALTFYGFLSFFPLVALAFAVMGYAVAVSPGARDYVTKAIFQLLPGLADKLPVQQIADAKAGAGVFALLGLSWSGLGWVGVWRESLRTMWKGDPDYDANLVIKKLSDLAVLVVLGMTLLASVALSSLATSATHTVLQRTGLVDVPGAGTALRLVAIGVAIAANVLIFLVLFARLSGTRAPWRRLLRGCLFGAVGFEALKLLGTYLIGHVMRNPLYASFAVIVGLLIWINAVSRFILFAAAWTATRRVVLNVDEEPPTQTEKKS</sequence>
<feature type="transmembrane region" description="Helical" evidence="6">
    <location>
        <begin position="201"/>
        <end position="224"/>
    </location>
</feature>
<evidence type="ECO:0000256" key="4">
    <source>
        <dbReference type="ARBA" id="ARBA00022989"/>
    </source>
</evidence>
<evidence type="ECO:0000313" key="7">
    <source>
        <dbReference type="EMBL" id="GAA0331223.1"/>
    </source>
</evidence>
<keyword evidence="3 6" id="KW-0812">Transmembrane</keyword>
<evidence type="ECO:0000256" key="1">
    <source>
        <dbReference type="ARBA" id="ARBA00004651"/>
    </source>
</evidence>
<keyword evidence="4 6" id="KW-1133">Transmembrane helix</keyword>
<comment type="caution">
    <text evidence="7">The sequence shown here is derived from an EMBL/GenBank/DDBJ whole genome shotgun (WGS) entry which is preliminary data.</text>
</comment>
<evidence type="ECO:0000256" key="6">
    <source>
        <dbReference type="SAM" id="Phobius"/>
    </source>
</evidence>
<evidence type="ECO:0000256" key="3">
    <source>
        <dbReference type="ARBA" id="ARBA00022692"/>
    </source>
</evidence>
<proteinExistence type="predicted"/>
<dbReference type="PIRSF" id="PIRSF035875">
    <property type="entry name" value="RNase_BN"/>
    <property type="match status" value="1"/>
</dbReference>
<dbReference type="PANTHER" id="PTHR30213">
    <property type="entry name" value="INNER MEMBRANE PROTEIN YHJD"/>
    <property type="match status" value="1"/>
</dbReference>
<evidence type="ECO:0000256" key="5">
    <source>
        <dbReference type="ARBA" id="ARBA00023136"/>
    </source>
</evidence>
<feature type="transmembrane region" description="Helical" evidence="6">
    <location>
        <begin position="113"/>
        <end position="133"/>
    </location>
</feature>
<evidence type="ECO:0000313" key="8">
    <source>
        <dbReference type="Proteomes" id="UP001501822"/>
    </source>
</evidence>
<dbReference type="Pfam" id="PF03631">
    <property type="entry name" value="Virul_fac_BrkB"/>
    <property type="match status" value="1"/>
</dbReference>